<proteinExistence type="predicted"/>
<dbReference type="AlphaFoldDB" id="A0A0F3M4V6"/>
<dbReference type="Proteomes" id="UP000033769">
    <property type="component" value="Unassembled WGS sequence"/>
</dbReference>
<organism evidence="1 2">
    <name type="scientific">Orientia tsutsugamushi str. Gilliam</name>
    <dbReference type="NCBI Taxonomy" id="1359184"/>
    <lineage>
        <taxon>Bacteria</taxon>
        <taxon>Pseudomonadati</taxon>
        <taxon>Pseudomonadota</taxon>
        <taxon>Alphaproteobacteria</taxon>
        <taxon>Rickettsiales</taxon>
        <taxon>Rickettsiaceae</taxon>
        <taxon>Rickettsieae</taxon>
        <taxon>Orientia</taxon>
    </lineage>
</organism>
<protein>
    <submittedName>
        <fullName evidence="1">Putative conjugative transfer TraG domain protein</fullName>
    </submittedName>
</protein>
<name>A0A0F3M4V6_ORITS</name>
<reference evidence="1 2" key="1">
    <citation type="submission" date="2015-02" db="EMBL/GenBank/DDBJ databases">
        <title>Genome Sequencing of Rickettsiales.</title>
        <authorList>
            <person name="Daugherty S.C."/>
            <person name="Su Q."/>
            <person name="Abolude K."/>
            <person name="Beier-Sexton M."/>
            <person name="Carlyon J.A."/>
            <person name="Carter R."/>
            <person name="Day N.P."/>
            <person name="Dumler S.J."/>
            <person name="Dyachenko V."/>
            <person name="Godinez A."/>
            <person name="Kurtti T.J."/>
            <person name="Lichay M."/>
            <person name="Mullins K.E."/>
            <person name="Ott S."/>
            <person name="Pappas-Brown V."/>
            <person name="Paris D.H."/>
            <person name="Patel P."/>
            <person name="Richards A.L."/>
            <person name="Sadzewicz L."/>
            <person name="Sears K."/>
            <person name="Seidman D."/>
            <person name="Sengamalay N."/>
            <person name="Stenos J."/>
            <person name="Tallon L.J."/>
            <person name="Vincent G."/>
            <person name="Fraser C.M."/>
            <person name="Munderloh U."/>
            <person name="Dunning-Hotopp J.C."/>
        </authorList>
    </citation>
    <scope>NUCLEOTIDE SEQUENCE [LARGE SCALE GENOMIC DNA]</scope>
    <source>
        <strain evidence="1 2">Gilliam</strain>
    </source>
</reference>
<dbReference type="EMBL" id="LANO01000065">
    <property type="protein sequence ID" value="KJV50780.1"/>
    <property type="molecule type" value="Genomic_DNA"/>
</dbReference>
<sequence>MDNYSIGNRTISQQNLAPLLDMADGIINDGSYRVVNANNGNQFVSRCNTYITKVMC</sequence>
<accession>A0A0F3M4V6</accession>
<evidence type="ECO:0000313" key="2">
    <source>
        <dbReference type="Proteomes" id="UP000033769"/>
    </source>
</evidence>
<gene>
    <name evidence="1" type="ORF">OTSGILL_2754</name>
</gene>
<comment type="caution">
    <text evidence="1">The sequence shown here is derived from an EMBL/GenBank/DDBJ whole genome shotgun (WGS) entry which is preliminary data.</text>
</comment>
<dbReference type="PATRIC" id="fig|1359184.3.peg.2802"/>
<evidence type="ECO:0000313" key="1">
    <source>
        <dbReference type="EMBL" id="KJV50780.1"/>
    </source>
</evidence>